<evidence type="ECO:0000313" key="1">
    <source>
        <dbReference type="EMBL" id="AES63257.1"/>
    </source>
</evidence>
<dbReference type="EnsemblPlants" id="AES63257">
    <property type="protein sequence ID" value="AES63257"/>
    <property type="gene ID" value="MTR_2g006710"/>
</dbReference>
<sequence length="89" mass="10202">MVNGCSEFGNAKRVDMINVGIRNVEVEIVDQIITSGFSREHNRVDKLIESENGFFVFQFDIGEVEKRNRVPYITYVKPSNLDQATIYTV</sequence>
<dbReference type="PaxDb" id="3880-AES63257"/>
<dbReference type="Proteomes" id="UP000002051">
    <property type="component" value="Chromosome 2"/>
</dbReference>
<evidence type="ECO:0000313" key="2">
    <source>
        <dbReference type="EnsemblPlants" id="AES63257"/>
    </source>
</evidence>
<reference evidence="2" key="3">
    <citation type="submission" date="2015-04" db="UniProtKB">
        <authorList>
            <consortium name="EnsemblPlants"/>
        </authorList>
    </citation>
    <scope>IDENTIFICATION</scope>
    <source>
        <strain evidence="2">cv. Jemalong A17</strain>
    </source>
</reference>
<evidence type="ECO:0000313" key="3">
    <source>
        <dbReference type="Proteomes" id="UP000002051"/>
    </source>
</evidence>
<reference evidence="1 3" key="1">
    <citation type="journal article" date="2011" name="Nature">
        <title>The Medicago genome provides insight into the evolution of rhizobial symbioses.</title>
        <authorList>
            <person name="Young N.D."/>
            <person name="Debelle F."/>
            <person name="Oldroyd G.E."/>
            <person name="Geurts R."/>
            <person name="Cannon S.B."/>
            <person name="Udvardi M.K."/>
            <person name="Benedito V.A."/>
            <person name="Mayer K.F."/>
            <person name="Gouzy J."/>
            <person name="Schoof H."/>
            <person name="Van de Peer Y."/>
            <person name="Proost S."/>
            <person name="Cook D.R."/>
            <person name="Meyers B.C."/>
            <person name="Spannagl M."/>
            <person name="Cheung F."/>
            <person name="De Mita S."/>
            <person name="Krishnakumar V."/>
            <person name="Gundlach H."/>
            <person name="Zhou S."/>
            <person name="Mudge J."/>
            <person name="Bharti A.K."/>
            <person name="Murray J.D."/>
            <person name="Naoumkina M.A."/>
            <person name="Rosen B."/>
            <person name="Silverstein K.A."/>
            <person name="Tang H."/>
            <person name="Rombauts S."/>
            <person name="Zhao P.X."/>
            <person name="Zhou P."/>
            <person name="Barbe V."/>
            <person name="Bardou P."/>
            <person name="Bechner M."/>
            <person name="Bellec A."/>
            <person name="Berger A."/>
            <person name="Berges H."/>
            <person name="Bidwell S."/>
            <person name="Bisseling T."/>
            <person name="Choisne N."/>
            <person name="Couloux A."/>
            <person name="Denny R."/>
            <person name="Deshpande S."/>
            <person name="Dai X."/>
            <person name="Doyle J.J."/>
            <person name="Dudez A.M."/>
            <person name="Farmer A.D."/>
            <person name="Fouteau S."/>
            <person name="Franken C."/>
            <person name="Gibelin C."/>
            <person name="Gish J."/>
            <person name="Goldstein S."/>
            <person name="Gonzalez A.J."/>
            <person name="Green P.J."/>
            <person name="Hallab A."/>
            <person name="Hartog M."/>
            <person name="Hua A."/>
            <person name="Humphray S.J."/>
            <person name="Jeong D.H."/>
            <person name="Jing Y."/>
            <person name="Jocker A."/>
            <person name="Kenton S.M."/>
            <person name="Kim D.J."/>
            <person name="Klee K."/>
            <person name="Lai H."/>
            <person name="Lang C."/>
            <person name="Lin S."/>
            <person name="Macmil S.L."/>
            <person name="Magdelenat G."/>
            <person name="Matthews L."/>
            <person name="McCorrison J."/>
            <person name="Monaghan E.L."/>
            <person name="Mun J.H."/>
            <person name="Najar F.Z."/>
            <person name="Nicholson C."/>
            <person name="Noirot C."/>
            <person name="O'Bleness M."/>
            <person name="Paule C.R."/>
            <person name="Poulain J."/>
            <person name="Prion F."/>
            <person name="Qin B."/>
            <person name="Qu C."/>
            <person name="Retzel E.F."/>
            <person name="Riddle C."/>
            <person name="Sallet E."/>
            <person name="Samain S."/>
            <person name="Samson N."/>
            <person name="Sanders I."/>
            <person name="Saurat O."/>
            <person name="Scarpelli C."/>
            <person name="Schiex T."/>
            <person name="Segurens B."/>
            <person name="Severin A.J."/>
            <person name="Sherrier D.J."/>
            <person name="Shi R."/>
            <person name="Sims S."/>
            <person name="Singer S.R."/>
            <person name="Sinharoy S."/>
            <person name="Sterck L."/>
            <person name="Viollet A."/>
            <person name="Wang B.B."/>
            <person name="Wang K."/>
            <person name="Wang M."/>
            <person name="Wang X."/>
            <person name="Warfsmann J."/>
            <person name="Weissenbach J."/>
            <person name="White D.D."/>
            <person name="White J.D."/>
            <person name="Wiley G.B."/>
            <person name="Wincker P."/>
            <person name="Xing Y."/>
            <person name="Yang L."/>
            <person name="Yao Z."/>
            <person name="Ying F."/>
            <person name="Zhai J."/>
            <person name="Zhou L."/>
            <person name="Zuber A."/>
            <person name="Denarie J."/>
            <person name="Dixon R.A."/>
            <person name="May G.D."/>
            <person name="Schwartz D.C."/>
            <person name="Rogers J."/>
            <person name="Quetier F."/>
            <person name="Town C.D."/>
            <person name="Roe B.A."/>
        </authorList>
    </citation>
    <scope>NUCLEOTIDE SEQUENCE [LARGE SCALE GENOMIC DNA]</scope>
    <source>
        <strain evidence="1">A17</strain>
        <strain evidence="2 3">cv. Jemalong A17</strain>
    </source>
</reference>
<proteinExistence type="predicted"/>
<accession>G7IPE7</accession>
<protein>
    <submittedName>
        <fullName evidence="1 2">Uncharacterized protein</fullName>
    </submittedName>
</protein>
<name>G7IPE7_MEDTR</name>
<dbReference type="HOGENOM" id="CLU_2458151_0_0_1"/>
<organism evidence="1 3">
    <name type="scientific">Medicago truncatula</name>
    <name type="common">Barrel medic</name>
    <name type="synonym">Medicago tribuloides</name>
    <dbReference type="NCBI Taxonomy" id="3880"/>
    <lineage>
        <taxon>Eukaryota</taxon>
        <taxon>Viridiplantae</taxon>
        <taxon>Streptophyta</taxon>
        <taxon>Embryophyta</taxon>
        <taxon>Tracheophyta</taxon>
        <taxon>Spermatophyta</taxon>
        <taxon>Magnoliopsida</taxon>
        <taxon>eudicotyledons</taxon>
        <taxon>Gunneridae</taxon>
        <taxon>Pentapetalae</taxon>
        <taxon>rosids</taxon>
        <taxon>fabids</taxon>
        <taxon>Fabales</taxon>
        <taxon>Fabaceae</taxon>
        <taxon>Papilionoideae</taxon>
        <taxon>50 kb inversion clade</taxon>
        <taxon>NPAAA clade</taxon>
        <taxon>Hologalegina</taxon>
        <taxon>IRL clade</taxon>
        <taxon>Trifolieae</taxon>
        <taxon>Medicago</taxon>
    </lineage>
</organism>
<reference evidence="1 3" key="2">
    <citation type="journal article" date="2014" name="BMC Genomics">
        <title>An improved genome release (version Mt4.0) for the model legume Medicago truncatula.</title>
        <authorList>
            <person name="Tang H."/>
            <person name="Krishnakumar V."/>
            <person name="Bidwell S."/>
            <person name="Rosen B."/>
            <person name="Chan A."/>
            <person name="Zhou S."/>
            <person name="Gentzbittel L."/>
            <person name="Childs K.L."/>
            <person name="Yandell M."/>
            <person name="Gundlach H."/>
            <person name="Mayer K.F."/>
            <person name="Schwartz D.C."/>
            <person name="Town C.D."/>
        </authorList>
    </citation>
    <scope>GENOME REANNOTATION</scope>
    <source>
        <strain evidence="2 3">cv. Jemalong A17</strain>
    </source>
</reference>
<keyword evidence="3" id="KW-1185">Reference proteome</keyword>
<gene>
    <name evidence="1" type="ordered locus">MTR_2g006710</name>
</gene>
<dbReference type="AlphaFoldDB" id="G7IPE7"/>
<dbReference type="EMBL" id="CM001218">
    <property type="protein sequence ID" value="AES63257.1"/>
    <property type="molecule type" value="Genomic_DNA"/>
</dbReference>